<dbReference type="Proteomes" id="UP000516314">
    <property type="component" value="Chromosome 4"/>
</dbReference>
<dbReference type="EMBL" id="LR881469">
    <property type="protein sequence ID" value="CAD5327222.1"/>
    <property type="molecule type" value="Genomic_DNA"/>
</dbReference>
<gene>
    <name evidence="1" type="ORF">AT9943_LOCUS14931</name>
</gene>
<sequence>MKTKELNRRPRGLPSQYEFTPANRQVLLQDSERDLIAHPPTSQTVRDYPPLTQLSSQAKDLLVDIDLFGDLLLLADLDRLCFEHPARLNLDLEDLFII</sequence>
<evidence type="ECO:0000313" key="1">
    <source>
        <dbReference type="EMBL" id="CAD5327222.1"/>
    </source>
</evidence>
<reference evidence="1 2" key="1">
    <citation type="submission" date="2020-09" db="EMBL/GenBank/DDBJ databases">
        <authorList>
            <person name="Ashkenazy H."/>
        </authorList>
    </citation>
    <scope>NUCLEOTIDE SEQUENCE [LARGE SCALE GENOMIC DNA]</scope>
    <source>
        <strain evidence="2">cv. Cdm-0</strain>
    </source>
</reference>
<accession>A0A7G2F1Q5</accession>
<organism evidence="1 2">
    <name type="scientific">Arabidopsis thaliana</name>
    <name type="common">Mouse-ear cress</name>
    <dbReference type="NCBI Taxonomy" id="3702"/>
    <lineage>
        <taxon>Eukaryota</taxon>
        <taxon>Viridiplantae</taxon>
        <taxon>Streptophyta</taxon>
        <taxon>Embryophyta</taxon>
        <taxon>Tracheophyta</taxon>
        <taxon>Spermatophyta</taxon>
        <taxon>Magnoliopsida</taxon>
        <taxon>eudicotyledons</taxon>
        <taxon>Gunneridae</taxon>
        <taxon>Pentapetalae</taxon>
        <taxon>rosids</taxon>
        <taxon>malvids</taxon>
        <taxon>Brassicales</taxon>
        <taxon>Brassicaceae</taxon>
        <taxon>Camelineae</taxon>
        <taxon>Arabidopsis</taxon>
    </lineage>
</organism>
<evidence type="ECO:0000313" key="2">
    <source>
        <dbReference type="Proteomes" id="UP000516314"/>
    </source>
</evidence>
<dbReference type="AlphaFoldDB" id="A0A7G2F1Q5"/>
<protein>
    <submittedName>
        <fullName evidence="1">(thale cress) hypothetical protein</fullName>
    </submittedName>
</protein>
<name>A0A7G2F1Q5_ARATH</name>
<proteinExistence type="predicted"/>